<dbReference type="EMBL" id="MT142319">
    <property type="protein sequence ID" value="QJA78068.1"/>
    <property type="molecule type" value="Genomic_DNA"/>
</dbReference>
<evidence type="ECO:0000259" key="2">
    <source>
        <dbReference type="PROSITE" id="PS51688"/>
    </source>
</evidence>
<organism evidence="3">
    <name type="scientific">viral metagenome</name>
    <dbReference type="NCBI Taxonomy" id="1070528"/>
    <lineage>
        <taxon>unclassified sequences</taxon>
        <taxon>metagenomes</taxon>
        <taxon>organismal metagenomes</taxon>
    </lineage>
</organism>
<name>A0A6M3K8H9_9ZZZZ</name>
<sequence length="263" mass="28557">MEISPAGGTNIYDAVLRQSVDDKGLIIYGYDDRAANYIQIGIASTARATITTDQTWLYLDLGGGGYDWALTNTVFYAPPNGYIDANTSFALKFGATTTLLSTASAMKLTPTFGVTIDGSGIPLNVDKDGLVGTTVSGSRYKTNIVEASVGDHVYLMKPKSWDYRKRVPVYGEVKIDGTRDLLGYDYPDEASGYRKLGLIAEDLDAIDPRYINLREADGTAKNYDDRAVINALVQNAKDQKAEIDALQKAVADLANRLEALEAK</sequence>
<evidence type="ECO:0000256" key="1">
    <source>
        <dbReference type="SAM" id="Coils"/>
    </source>
</evidence>
<proteinExistence type="predicted"/>
<dbReference type="InterPro" id="IPR030392">
    <property type="entry name" value="S74_ICA"/>
</dbReference>
<gene>
    <name evidence="3" type="ORF">MM415A01141_0003</name>
</gene>
<reference evidence="3" key="1">
    <citation type="submission" date="2020-03" db="EMBL/GenBank/DDBJ databases">
        <title>The deep terrestrial virosphere.</title>
        <authorList>
            <person name="Holmfeldt K."/>
            <person name="Nilsson E."/>
            <person name="Simone D."/>
            <person name="Lopez-Fernandez M."/>
            <person name="Wu X."/>
            <person name="de Brujin I."/>
            <person name="Lundin D."/>
            <person name="Andersson A."/>
            <person name="Bertilsson S."/>
            <person name="Dopson M."/>
        </authorList>
    </citation>
    <scope>NUCLEOTIDE SEQUENCE</scope>
    <source>
        <strain evidence="3">MM415A01141</strain>
    </source>
</reference>
<dbReference type="PROSITE" id="PS51688">
    <property type="entry name" value="ICA"/>
    <property type="match status" value="1"/>
</dbReference>
<protein>
    <submittedName>
        <fullName evidence="3">Putative peptidase</fullName>
    </submittedName>
</protein>
<accession>A0A6M3K8H9</accession>
<feature type="domain" description="Peptidase S74" evidence="2">
    <location>
        <begin position="136"/>
        <end position="250"/>
    </location>
</feature>
<keyword evidence="1" id="KW-0175">Coiled coil</keyword>
<feature type="coiled-coil region" evidence="1">
    <location>
        <begin position="229"/>
        <end position="263"/>
    </location>
</feature>
<evidence type="ECO:0000313" key="3">
    <source>
        <dbReference type="EMBL" id="QJA78068.1"/>
    </source>
</evidence>
<dbReference type="AlphaFoldDB" id="A0A6M3K8H9"/>